<name>A0A6L2LTU1_TANCI</name>
<sequence>MTTFAEFMIIAGADNRPPMLEKSMYDSWKSRMELYIKNRENMRIILNSVLNGPLGLPLDVYAIVNHHKVTKEIWDRVKLLMQGTKLSLQKRELNEFPQLDSGLAVLVFTQGDDPIVRLNKAMAFLSVVAALRIDNNAEPNHSWRSNAIDVSSSSSLVNDRLSRLFSGTVRFENDQIAKIMSYGDYQLGNVTISRVYYVEGLGHNLFLVGEFYDSDLEVAFWKTLALFGIYTVLIYFQDPETQTCT</sequence>
<comment type="caution">
    <text evidence="1">The sequence shown here is derived from an EMBL/GenBank/DDBJ whole genome shotgun (WGS) entry which is preliminary data.</text>
</comment>
<organism evidence="1">
    <name type="scientific">Tanacetum cinerariifolium</name>
    <name type="common">Dalmatian daisy</name>
    <name type="synonym">Chrysanthemum cinerariifolium</name>
    <dbReference type="NCBI Taxonomy" id="118510"/>
    <lineage>
        <taxon>Eukaryota</taxon>
        <taxon>Viridiplantae</taxon>
        <taxon>Streptophyta</taxon>
        <taxon>Embryophyta</taxon>
        <taxon>Tracheophyta</taxon>
        <taxon>Spermatophyta</taxon>
        <taxon>Magnoliopsida</taxon>
        <taxon>eudicotyledons</taxon>
        <taxon>Gunneridae</taxon>
        <taxon>Pentapetalae</taxon>
        <taxon>asterids</taxon>
        <taxon>campanulids</taxon>
        <taxon>Asterales</taxon>
        <taxon>Asteraceae</taxon>
        <taxon>Asteroideae</taxon>
        <taxon>Anthemideae</taxon>
        <taxon>Anthemidinae</taxon>
        <taxon>Tanacetum</taxon>
    </lineage>
</organism>
<evidence type="ECO:0000313" key="1">
    <source>
        <dbReference type="EMBL" id="GEU63872.1"/>
    </source>
</evidence>
<protein>
    <submittedName>
        <fullName evidence="1">Integrase, catalytic region, zinc finger, CCHC-type, peptidase aspartic, catalytic</fullName>
    </submittedName>
</protein>
<accession>A0A6L2LTU1</accession>
<gene>
    <name evidence="1" type="ORF">Tci_035850</name>
</gene>
<dbReference type="EMBL" id="BKCJ010004925">
    <property type="protein sequence ID" value="GEU63872.1"/>
    <property type="molecule type" value="Genomic_DNA"/>
</dbReference>
<proteinExistence type="predicted"/>
<dbReference type="AlphaFoldDB" id="A0A6L2LTU1"/>
<reference evidence="1" key="1">
    <citation type="journal article" date="2019" name="Sci. Rep.">
        <title>Draft genome of Tanacetum cinerariifolium, the natural source of mosquito coil.</title>
        <authorList>
            <person name="Yamashiro T."/>
            <person name="Shiraishi A."/>
            <person name="Satake H."/>
            <person name="Nakayama K."/>
        </authorList>
    </citation>
    <scope>NUCLEOTIDE SEQUENCE</scope>
</reference>